<proteinExistence type="predicted"/>
<reference evidence="1 2" key="1">
    <citation type="journal article" date="2018" name="Nat. Ecol. Evol.">
        <title>Pezizomycetes genomes reveal the molecular basis of ectomycorrhizal truffle lifestyle.</title>
        <authorList>
            <person name="Murat C."/>
            <person name="Payen T."/>
            <person name="Noel B."/>
            <person name="Kuo A."/>
            <person name="Morin E."/>
            <person name="Chen J."/>
            <person name="Kohler A."/>
            <person name="Krizsan K."/>
            <person name="Balestrini R."/>
            <person name="Da Silva C."/>
            <person name="Montanini B."/>
            <person name="Hainaut M."/>
            <person name="Levati E."/>
            <person name="Barry K.W."/>
            <person name="Belfiori B."/>
            <person name="Cichocki N."/>
            <person name="Clum A."/>
            <person name="Dockter R.B."/>
            <person name="Fauchery L."/>
            <person name="Guy J."/>
            <person name="Iotti M."/>
            <person name="Le Tacon F."/>
            <person name="Lindquist E.A."/>
            <person name="Lipzen A."/>
            <person name="Malagnac F."/>
            <person name="Mello A."/>
            <person name="Molinier V."/>
            <person name="Miyauchi S."/>
            <person name="Poulain J."/>
            <person name="Riccioni C."/>
            <person name="Rubini A."/>
            <person name="Sitrit Y."/>
            <person name="Splivallo R."/>
            <person name="Traeger S."/>
            <person name="Wang M."/>
            <person name="Zifcakova L."/>
            <person name="Wipf D."/>
            <person name="Zambonelli A."/>
            <person name="Paolocci F."/>
            <person name="Nowrousian M."/>
            <person name="Ottonello S."/>
            <person name="Baldrian P."/>
            <person name="Spatafora J.W."/>
            <person name="Henrissat B."/>
            <person name="Nagy L.G."/>
            <person name="Aury J.M."/>
            <person name="Wincker P."/>
            <person name="Grigoriev I.V."/>
            <person name="Bonfante P."/>
            <person name="Martin F.M."/>
        </authorList>
    </citation>
    <scope>NUCLEOTIDE SEQUENCE [LARGE SCALE GENOMIC DNA]</scope>
    <source>
        <strain evidence="1 2">RN42</strain>
    </source>
</reference>
<evidence type="ECO:0000313" key="1">
    <source>
        <dbReference type="EMBL" id="RPA73343.1"/>
    </source>
</evidence>
<dbReference type="AlphaFoldDB" id="A0A3N4HH15"/>
<sequence>MNASFGAQAKCDVGICATVGSTARLGLRHAESLGFDVASVEISPIGLNSTYDVDETLRLLTTADVGIWGWWNHASLALSTGSDLHTPSISGSGLLRLSGKSLYQDFRWWLRSMQAIMLATGASGSIHVSNPHYTDLLAIIAGISAPFYSLKGTLLEDQSNIIKGSRAINISPYTRSAESS</sequence>
<name>A0A3N4HH15_ASCIM</name>
<keyword evidence="2" id="KW-1185">Reference proteome</keyword>
<dbReference type="Proteomes" id="UP000275078">
    <property type="component" value="Unassembled WGS sequence"/>
</dbReference>
<organism evidence="1 2">
    <name type="scientific">Ascobolus immersus RN42</name>
    <dbReference type="NCBI Taxonomy" id="1160509"/>
    <lineage>
        <taxon>Eukaryota</taxon>
        <taxon>Fungi</taxon>
        <taxon>Dikarya</taxon>
        <taxon>Ascomycota</taxon>
        <taxon>Pezizomycotina</taxon>
        <taxon>Pezizomycetes</taxon>
        <taxon>Pezizales</taxon>
        <taxon>Ascobolaceae</taxon>
        <taxon>Ascobolus</taxon>
    </lineage>
</organism>
<gene>
    <name evidence="1" type="ORF">BJ508DRAFT_313882</name>
</gene>
<accession>A0A3N4HH15</accession>
<dbReference type="EMBL" id="ML119824">
    <property type="protein sequence ID" value="RPA73343.1"/>
    <property type="molecule type" value="Genomic_DNA"/>
</dbReference>
<protein>
    <submittedName>
        <fullName evidence="1">Uncharacterized protein</fullName>
    </submittedName>
</protein>
<evidence type="ECO:0000313" key="2">
    <source>
        <dbReference type="Proteomes" id="UP000275078"/>
    </source>
</evidence>